<evidence type="ECO:0000313" key="3">
    <source>
        <dbReference type="Proteomes" id="UP000702209"/>
    </source>
</evidence>
<evidence type="ECO:0000256" key="1">
    <source>
        <dbReference type="SAM" id="MobiDB-lite"/>
    </source>
</evidence>
<protein>
    <recommendedName>
        <fullName evidence="4">Terminase</fullName>
    </recommendedName>
</protein>
<accession>A0ABS0CX57</accession>
<name>A0ABS0CX57_9NOCA</name>
<proteinExistence type="predicted"/>
<dbReference type="Proteomes" id="UP000702209">
    <property type="component" value="Unassembled WGS sequence"/>
</dbReference>
<gene>
    <name evidence="2" type="ORF">IU459_27075</name>
</gene>
<keyword evidence="3" id="KW-1185">Reference proteome</keyword>
<evidence type="ECO:0008006" key="4">
    <source>
        <dbReference type="Google" id="ProtNLM"/>
    </source>
</evidence>
<dbReference type="EMBL" id="JADLQX010000024">
    <property type="protein sequence ID" value="MBF6301179.1"/>
    <property type="molecule type" value="Genomic_DNA"/>
</dbReference>
<organism evidence="2 3">
    <name type="scientific">Nocardia amamiensis</name>
    <dbReference type="NCBI Taxonomy" id="404578"/>
    <lineage>
        <taxon>Bacteria</taxon>
        <taxon>Bacillati</taxon>
        <taxon>Actinomycetota</taxon>
        <taxon>Actinomycetes</taxon>
        <taxon>Mycobacteriales</taxon>
        <taxon>Nocardiaceae</taxon>
        <taxon>Nocardia</taxon>
    </lineage>
</organism>
<evidence type="ECO:0000313" key="2">
    <source>
        <dbReference type="EMBL" id="MBF6301179.1"/>
    </source>
</evidence>
<feature type="region of interest" description="Disordered" evidence="1">
    <location>
        <begin position="94"/>
        <end position="124"/>
    </location>
</feature>
<dbReference type="RefSeq" id="WP_195132406.1">
    <property type="nucleotide sequence ID" value="NZ_JADLQX010000024.1"/>
</dbReference>
<comment type="caution">
    <text evidence="2">The sequence shown here is derived from an EMBL/GenBank/DDBJ whole genome shotgun (WGS) entry which is preliminary data.</text>
</comment>
<reference evidence="2 3" key="1">
    <citation type="submission" date="2020-10" db="EMBL/GenBank/DDBJ databases">
        <title>Identification of Nocardia species via Next-generation sequencing and recognition of intraspecies genetic diversity.</title>
        <authorList>
            <person name="Li P."/>
            <person name="Li P."/>
            <person name="Lu B."/>
        </authorList>
    </citation>
    <scope>NUCLEOTIDE SEQUENCE [LARGE SCALE GENOMIC DNA]</scope>
    <source>
        <strain evidence="2 3">BJ06-0157</strain>
    </source>
</reference>
<sequence length="124" mass="13411">MASKPAAPKGLRPGGRKLWTDIVGKWELRPDELRVLREAAREVDLIDALESALSKDSIMIAGSMGQRVVNPLVSELRQHRATLAGLLRQLKLPDADSGEAGMESRSTAARAAANARWSKRGQSA</sequence>